<gene>
    <name evidence="1" type="ORF">PENVUL_c004G02991</name>
</gene>
<comment type="caution">
    <text evidence="1">The sequence shown here is derived from an EMBL/GenBank/DDBJ whole genome shotgun (WGS) entry which is preliminary data.</text>
</comment>
<evidence type="ECO:0000313" key="1">
    <source>
        <dbReference type="EMBL" id="OQE10187.1"/>
    </source>
</evidence>
<dbReference type="Pfam" id="PF20174">
    <property type="entry name" value="DUF6540"/>
    <property type="match status" value="1"/>
</dbReference>
<organism evidence="1 2">
    <name type="scientific">Penicillium vulpinum</name>
    <dbReference type="NCBI Taxonomy" id="29845"/>
    <lineage>
        <taxon>Eukaryota</taxon>
        <taxon>Fungi</taxon>
        <taxon>Dikarya</taxon>
        <taxon>Ascomycota</taxon>
        <taxon>Pezizomycotina</taxon>
        <taxon>Eurotiomycetes</taxon>
        <taxon>Eurotiomycetidae</taxon>
        <taxon>Eurotiales</taxon>
        <taxon>Aspergillaceae</taxon>
        <taxon>Penicillium</taxon>
    </lineage>
</organism>
<proteinExistence type="predicted"/>
<dbReference type="AlphaFoldDB" id="A0A1V6S813"/>
<dbReference type="Proteomes" id="UP000191518">
    <property type="component" value="Unassembled WGS sequence"/>
</dbReference>
<evidence type="ECO:0000313" key="2">
    <source>
        <dbReference type="Proteomes" id="UP000191518"/>
    </source>
</evidence>
<protein>
    <submittedName>
        <fullName evidence="1">Uncharacterized protein</fullName>
    </submittedName>
</protein>
<name>A0A1V6S813_9EURO</name>
<dbReference type="InterPro" id="IPR046670">
    <property type="entry name" value="DUF6540"/>
</dbReference>
<keyword evidence="2" id="KW-1185">Reference proteome</keyword>
<sequence length="157" mass="17009">MPHPPSSEFAAHSRGAGVGFHWGLFIPTPTPLGDVWHATNESGGWNVKPNSSNKVPFSMSLILAYKISSISPSTFGACKGILDVVPYDYSHSPNTGEPFSCRVWVKDAIIALQKKGIIVLPQEISLIEVELVKRASLHKLSVEQGRKSAQVENSGMN</sequence>
<reference evidence="2" key="1">
    <citation type="journal article" date="2017" name="Nat. Microbiol.">
        <title>Global analysis of biosynthetic gene clusters reveals vast potential of secondary metabolite production in Penicillium species.</title>
        <authorList>
            <person name="Nielsen J.C."/>
            <person name="Grijseels S."/>
            <person name="Prigent S."/>
            <person name="Ji B."/>
            <person name="Dainat J."/>
            <person name="Nielsen K.F."/>
            <person name="Frisvad J.C."/>
            <person name="Workman M."/>
            <person name="Nielsen J."/>
        </authorList>
    </citation>
    <scope>NUCLEOTIDE SEQUENCE [LARGE SCALE GENOMIC DNA]</scope>
    <source>
        <strain evidence="2">IBT 29486</strain>
    </source>
</reference>
<accession>A0A1V6S813</accession>
<dbReference type="EMBL" id="MDYP01000004">
    <property type="protein sequence ID" value="OQE10187.1"/>
    <property type="molecule type" value="Genomic_DNA"/>
</dbReference>